<keyword evidence="2 4" id="KW-0863">Zinc-finger</keyword>
<accession>A0AAP0E1F3</accession>
<feature type="compositionally biased region" description="Gly residues" evidence="5">
    <location>
        <begin position="584"/>
        <end position="595"/>
    </location>
</feature>
<keyword evidence="8" id="KW-1185">Reference proteome</keyword>
<evidence type="ECO:0000256" key="2">
    <source>
        <dbReference type="ARBA" id="ARBA00022771"/>
    </source>
</evidence>
<feature type="compositionally biased region" description="Polar residues" evidence="5">
    <location>
        <begin position="342"/>
        <end position="372"/>
    </location>
</feature>
<dbReference type="PROSITE" id="PS51044">
    <property type="entry name" value="ZF_SP_RING"/>
    <property type="match status" value="1"/>
</dbReference>
<feature type="compositionally biased region" description="Basic and acidic residues" evidence="5">
    <location>
        <begin position="633"/>
        <end position="644"/>
    </location>
</feature>
<organism evidence="7 8">
    <name type="scientific">Stephania yunnanensis</name>
    <dbReference type="NCBI Taxonomy" id="152371"/>
    <lineage>
        <taxon>Eukaryota</taxon>
        <taxon>Viridiplantae</taxon>
        <taxon>Streptophyta</taxon>
        <taxon>Embryophyta</taxon>
        <taxon>Tracheophyta</taxon>
        <taxon>Spermatophyta</taxon>
        <taxon>Magnoliopsida</taxon>
        <taxon>Ranunculales</taxon>
        <taxon>Menispermaceae</taxon>
        <taxon>Menispermoideae</taxon>
        <taxon>Cissampelideae</taxon>
        <taxon>Stephania</taxon>
    </lineage>
</organism>
<dbReference type="PANTHER" id="PTHR10782">
    <property type="entry name" value="ZINC FINGER MIZ DOMAIN-CONTAINING PROTEIN"/>
    <property type="match status" value="1"/>
</dbReference>
<protein>
    <recommendedName>
        <fullName evidence="6">SP-RING-type domain-containing protein</fullName>
    </recommendedName>
</protein>
<dbReference type="Proteomes" id="UP001420932">
    <property type="component" value="Unassembled WGS sequence"/>
</dbReference>
<name>A0AAP0E1F3_9MAGN</name>
<dbReference type="Pfam" id="PF02891">
    <property type="entry name" value="zf-MIZ"/>
    <property type="match status" value="1"/>
</dbReference>
<keyword evidence="3" id="KW-0862">Zinc</keyword>
<evidence type="ECO:0000256" key="1">
    <source>
        <dbReference type="ARBA" id="ARBA00022723"/>
    </source>
</evidence>
<dbReference type="InterPro" id="IPR013083">
    <property type="entry name" value="Znf_RING/FYVE/PHD"/>
</dbReference>
<dbReference type="GO" id="GO:0061665">
    <property type="term" value="F:SUMO ligase activity"/>
    <property type="evidence" value="ECO:0007669"/>
    <property type="project" value="TreeGrafter"/>
</dbReference>
<gene>
    <name evidence="7" type="ORF">Syun_031256</name>
</gene>
<feature type="region of interest" description="Disordered" evidence="5">
    <location>
        <begin position="335"/>
        <end position="372"/>
    </location>
</feature>
<evidence type="ECO:0000256" key="3">
    <source>
        <dbReference type="ARBA" id="ARBA00022833"/>
    </source>
</evidence>
<comment type="caution">
    <text evidence="7">The sequence shown here is derived from an EMBL/GenBank/DDBJ whole genome shotgun (WGS) entry which is preliminary data.</text>
</comment>
<evidence type="ECO:0000256" key="4">
    <source>
        <dbReference type="PROSITE-ProRule" id="PRU00452"/>
    </source>
</evidence>
<dbReference type="InterPro" id="IPR004181">
    <property type="entry name" value="Znf_MIZ"/>
</dbReference>
<evidence type="ECO:0000313" key="7">
    <source>
        <dbReference type="EMBL" id="KAK9081084.1"/>
    </source>
</evidence>
<dbReference type="GO" id="GO:0000785">
    <property type="term" value="C:chromatin"/>
    <property type="evidence" value="ECO:0007669"/>
    <property type="project" value="TreeGrafter"/>
</dbReference>
<dbReference type="PANTHER" id="PTHR10782:SF102">
    <property type="entry name" value="E3 SUMO-PROTEIN LIGASE SIZ1"/>
    <property type="match status" value="1"/>
</dbReference>
<feature type="region of interest" description="Disordered" evidence="5">
    <location>
        <begin position="584"/>
        <end position="606"/>
    </location>
</feature>
<evidence type="ECO:0000259" key="6">
    <source>
        <dbReference type="PROSITE" id="PS51044"/>
    </source>
</evidence>
<evidence type="ECO:0000313" key="8">
    <source>
        <dbReference type="Proteomes" id="UP001420932"/>
    </source>
</evidence>
<keyword evidence="1" id="KW-0479">Metal-binding</keyword>
<proteinExistence type="predicted"/>
<feature type="region of interest" description="Disordered" evidence="5">
    <location>
        <begin position="627"/>
        <end position="669"/>
    </location>
</feature>
<dbReference type="GO" id="GO:0008270">
    <property type="term" value="F:zinc ion binding"/>
    <property type="evidence" value="ECO:0007669"/>
    <property type="project" value="UniProtKB-KW"/>
</dbReference>
<dbReference type="GO" id="GO:0016925">
    <property type="term" value="P:protein sumoylation"/>
    <property type="evidence" value="ECO:0007669"/>
    <property type="project" value="TreeGrafter"/>
</dbReference>
<dbReference type="AlphaFoldDB" id="A0AAP0E1F3"/>
<reference evidence="7 8" key="1">
    <citation type="submission" date="2024-01" db="EMBL/GenBank/DDBJ databases">
        <title>Genome assemblies of Stephania.</title>
        <authorList>
            <person name="Yang L."/>
        </authorList>
    </citation>
    <scope>NUCLEOTIDE SEQUENCE [LARGE SCALE GENOMIC DNA]</scope>
    <source>
        <strain evidence="7">YNDBR</strain>
        <tissue evidence="7">Leaf</tissue>
    </source>
</reference>
<dbReference type="Gene3D" id="3.30.40.10">
    <property type="entry name" value="Zinc/RING finger domain, C3HC4 (zinc finger)"/>
    <property type="match status" value="1"/>
</dbReference>
<evidence type="ECO:0000256" key="5">
    <source>
        <dbReference type="SAM" id="MobiDB-lite"/>
    </source>
</evidence>
<feature type="domain" description="SP-RING-type" evidence="6">
    <location>
        <begin position="147"/>
        <end position="240"/>
    </location>
</feature>
<dbReference type="EMBL" id="JBBNAF010000057">
    <property type="protein sequence ID" value="KAK9081084.1"/>
    <property type="molecule type" value="Genomic_DNA"/>
</dbReference>
<feature type="compositionally biased region" description="Polar residues" evidence="5">
    <location>
        <begin position="596"/>
        <end position="606"/>
    </location>
</feature>
<sequence length="669" mass="72071">MHEADRETMFSYYGILTDDYMTLTQAWCMLLNDKVLFRMHWPQFADLQVNGALIRTTNRPGTQLLGANGRDDGPAIKTCTREGINKISLSGCDARVFCLGVRIVKRRTVQQVLNIILRNTDGEPFEDALARVRRCVGGGNSKNDADSDSDVEVVADSIPVNLRCPMSASRIKTAGRFKPCAHMGGFDLDTFVELNQRSRKASIRSTCFTVSVCFFCQIAKTNIVTGYSGNLLDCGEDVTEIDVRPDGSWRAKNENERLDLLQWHLPDGSLCVPTDKEMKSNLEVAKQIKQEGASDGCASLKLGIKKNQNGLWEVSKPEEMRSLSSGPLELKCERNGQKAMPMSSSATGSCRGSEDMSVNQDDGGQSHFSANNGNKQDAVHCFEATYGVANRSPAPVGNADVIVLSDSDDENGNLISSDNIYVVGRENANCIPFPVTSEVPGSYPEDPGVGTAGLGLFDGDDTRLSWPMQSGTSAAFELFGGADVSDSFVGLPHTSDPCSQSMNGFALASDVNATSAQDPYAVCQSGTDRDNGLVNNSLFNGDDTSMQIFLPSRPAGTPVQGDTRDEPYISEGVRKEDWISLRLGGGGGGGTGGQGESSVANGLNYGNQVTSKDSRLESLANTASLLLSMNGDGSEKKGKEKRSEGPFSHPRQPRSVRPRLYLSIDSDSD</sequence>